<feature type="region of interest" description="Disordered" evidence="1">
    <location>
        <begin position="144"/>
        <end position="163"/>
    </location>
</feature>
<dbReference type="RefSeq" id="WP_283536026.1">
    <property type="nucleotide sequence ID" value="NZ_CP073633.1"/>
</dbReference>
<dbReference type="EMBL" id="CP073633">
    <property type="protein sequence ID" value="WHQ71545.1"/>
    <property type="molecule type" value="Genomic_DNA"/>
</dbReference>
<dbReference type="InterPro" id="IPR036390">
    <property type="entry name" value="WH_DNA-bd_sf"/>
</dbReference>
<dbReference type="GO" id="GO:0003700">
    <property type="term" value="F:DNA-binding transcription factor activity"/>
    <property type="evidence" value="ECO:0007669"/>
    <property type="project" value="InterPro"/>
</dbReference>
<dbReference type="InterPro" id="IPR039422">
    <property type="entry name" value="MarR/SlyA-like"/>
</dbReference>
<dbReference type="InterPro" id="IPR036388">
    <property type="entry name" value="WH-like_DNA-bd_sf"/>
</dbReference>
<dbReference type="GO" id="GO:0006950">
    <property type="term" value="P:response to stress"/>
    <property type="evidence" value="ECO:0007669"/>
    <property type="project" value="TreeGrafter"/>
</dbReference>
<organism evidence="3 4">
    <name type="scientific">Methylorubrum extorquens</name>
    <name type="common">Methylobacterium dichloromethanicum</name>
    <name type="synonym">Methylobacterium extorquens</name>
    <dbReference type="NCBI Taxonomy" id="408"/>
    <lineage>
        <taxon>Bacteria</taxon>
        <taxon>Pseudomonadati</taxon>
        <taxon>Pseudomonadota</taxon>
        <taxon>Alphaproteobacteria</taxon>
        <taxon>Hyphomicrobiales</taxon>
        <taxon>Methylobacteriaceae</taxon>
        <taxon>Methylorubrum</taxon>
    </lineage>
</organism>
<evidence type="ECO:0000313" key="3">
    <source>
        <dbReference type="EMBL" id="WHQ71545.1"/>
    </source>
</evidence>
<dbReference type="Proteomes" id="UP001223720">
    <property type="component" value="Chromosome"/>
</dbReference>
<dbReference type="Pfam" id="PF12802">
    <property type="entry name" value="MarR_2"/>
    <property type="match status" value="1"/>
</dbReference>
<sequence length="163" mass="17043">MKSSDHEAADAATALVQEIFRSSGALLAAGDRLVGDLGLTSARWQVLGAVALAAQPLPVARIARDMGMTRQGVQRTVNELAKAGLVSFADNPHHLRARLVLLTPAGRDAYAAAAARQAPWAAALARGLDPAALEAARVLVRTVGERAGERRSGEQPGDHDADR</sequence>
<dbReference type="PROSITE" id="PS50995">
    <property type="entry name" value="HTH_MARR_2"/>
    <property type="match status" value="1"/>
</dbReference>
<accession>A0AAX3WLT7</accession>
<dbReference type="AlphaFoldDB" id="A0AAX3WLT7"/>
<dbReference type="PANTHER" id="PTHR33164:SF43">
    <property type="entry name" value="HTH-TYPE TRANSCRIPTIONAL REPRESSOR YETL"/>
    <property type="match status" value="1"/>
</dbReference>
<name>A0AAX3WLT7_METEX</name>
<feature type="domain" description="HTH marR-type" evidence="2">
    <location>
        <begin position="12"/>
        <end position="145"/>
    </location>
</feature>
<dbReference type="PANTHER" id="PTHR33164">
    <property type="entry name" value="TRANSCRIPTIONAL REGULATOR, MARR FAMILY"/>
    <property type="match status" value="1"/>
</dbReference>
<dbReference type="InterPro" id="IPR000835">
    <property type="entry name" value="HTH_MarR-typ"/>
</dbReference>
<reference evidence="3" key="1">
    <citation type="journal article" date="2022" name="Biotechnol. Bioprocess Eng.">
        <title>Pan-genome Analysis Reveals Comparative Genomic Features of Central Metabolic Pathways in Methylorubrum extorquens.</title>
        <authorList>
            <person name="Lee G.M."/>
            <person name="Scott-Nevros Z.K."/>
            <person name="Lee S.-M."/>
            <person name="Kim D."/>
        </authorList>
    </citation>
    <scope>NUCLEOTIDE SEQUENCE</scope>
    <source>
        <strain evidence="3">ATCC 55366</strain>
    </source>
</reference>
<evidence type="ECO:0000313" key="4">
    <source>
        <dbReference type="Proteomes" id="UP001223720"/>
    </source>
</evidence>
<dbReference type="SMART" id="SM00347">
    <property type="entry name" value="HTH_MARR"/>
    <property type="match status" value="1"/>
</dbReference>
<evidence type="ECO:0000259" key="2">
    <source>
        <dbReference type="PROSITE" id="PS50995"/>
    </source>
</evidence>
<dbReference type="SUPFAM" id="SSF46785">
    <property type="entry name" value="Winged helix' DNA-binding domain"/>
    <property type="match status" value="1"/>
</dbReference>
<evidence type="ECO:0000256" key="1">
    <source>
        <dbReference type="SAM" id="MobiDB-lite"/>
    </source>
</evidence>
<dbReference type="Gene3D" id="1.10.10.10">
    <property type="entry name" value="Winged helix-like DNA-binding domain superfamily/Winged helix DNA-binding domain"/>
    <property type="match status" value="1"/>
</dbReference>
<proteinExistence type="predicted"/>
<protein>
    <submittedName>
        <fullName evidence="3">MarR family transcriptional regulator</fullName>
    </submittedName>
</protein>
<gene>
    <name evidence="3" type="ORF">KEC54_08405</name>
</gene>